<dbReference type="Gene3D" id="2.60.120.650">
    <property type="entry name" value="Cupin"/>
    <property type="match status" value="1"/>
</dbReference>
<dbReference type="Pfam" id="PF13621">
    <property type="entry name" value="Cupin_8"/>
    <property type="match status" value="1"/>
</dbReference>
<name>A0A7D9JWB8_PARCT</name>
<gene>
    <name evidence="1" type="ORF">PACLA_8A045217</name>
</gene>
<comment type="caution">
    <text evidence="1">The sequence shown here is derived from an EMBL/GenBank/DDBJ whole genome shotgun (WGS) entry which is preliminary data.</text>
</comment>
<evidence type="ECO:0000313" key="1">
    <source>
        <dbReference type="EMBL" id="CAB4036844.1"/>
    </source>
</evidence>
<reference evidence="1" key="1">
    <citation type="submission" date="2020-04" db="EMBL/GenBank/DDBJ databases">
        <authorList>
            <person name="Alioto T."/>
            <person name="Alioto T."/>
            <person name="Gomez Garrido J."/>
        </authorList>
    </citation>
    <scope>NUCLEOTIDE SEQUENCE</scope>
    <source>
        <strain evidence="1">A484AB</strain>
    </source>
</reference>
<protein>
    <submittedName>
        <fullName evidence="1">Uncharacterized protein</fullName>
    </submittedName>
</protein>
<accession>A0A7D9JWB8</accession>
<dbReference type="InterPro" id="IPR003347">
    <property type="entry name" value="JmjC_dom"/>
</dbReference>
<dbReference type="AlphaFoldDB" id="A0A7D9JWB8"/>
<evidence type="ECO:0000313" key="2">
    <source>
        <dbReference type="Proteomes" id="UP001152795"/>
    </source>
</evidence>
<dbReference type="EMBL" id="CACRXK020022474">
    <property type="protein sequence ID" value="CAB4036844.1"/>
    <property type="molecule type" value="Genomic_DNA"/>
</dbReference>
<dbReference type="SUPFAM" id="SSF51197">
    <property type="entry name" value="Clavaminate synthase-like"/>
    <property type="match status" value="1"/>
</dbReference>
<sequence>MAFKYIWCCCMFLCYFVYGNSEDLTTHPGHLKPIGSHGEILNVESMDYFPDPGVFFTNFVHGSKPLVVRGGAKISPAYSLWTDEYLGNFEEGKKEIVVVEQAKKENRTLSPEEVPFTEFVQRYRNEDIYLVNDLPEFLSKDVFLPPSLLCQDVVDYLLAKLMWFSNGGTKSVLHYDSAENINCLFAGAKKLYLIDPNKYSDKVTIENVKSAYSDVDVERVDFVKYPGLAKVEYHYVEMQPGDCLYIPYGWYGDDIAISCSYTCGLRCGLAEVYWRSLCGLSVV</sequence>
<dbReference type="PROSITE" id="PS51184">
    <property type="entry name" value="JMJC"/>
    <property type="match status" value="1"/>
</dbReference>
<proteinExistence type="predicted"/>
<dbReference type="PANTHER" id="PTHR12461">
    <property type="entry name" value="HYPOXIA-INDUCIBLE FACTOR 1 ALPHA INHIBITOR-RELATED"/>
    <property type="match status" value="1"/>
</dbReference>
<dbReference type="InterPro" id="IPR041667">
    <property type="entry name" value="Cupin_8"/>
</dbReference>
<dbReference type="PANTHER" id="PTHR12461:SF18">
    <property type="entry name" value="JMJC DOMAIN-CONTAINING PROTEIN"/>
    <property type="match status" value="1"/>
</dbReference>
<organism evidence="1 2">
    <name type="scientific">Paramuricea clavata</name>
    <name type="common">Red gorgonian</name>
    <name type="synonym">Violescent sea-whip</name>
    <dbReference type="NCBI Taxonomy" id="317549"/>
    <lineage>
        <taxon>Eukaryota</taxon>
        <taxon>Metazoa</taxon>
        <taxon>Cnidaria</taxon>
        <taxon>Anthozoa</taxon>
        <taxon>Octocorallia</taxon>
        <taxon>Malacalcyonacea</taxon>
        <taxon>Plexauridae</taxon>
        <taxon>Paramuricea</taxon>
    </lineage>
</organism>
<keyword evidence="2" id="KW-1185">Reference proteome</keyword>
<dbReference type="Proteomes" id="UP001152795">
    <property type="component" value="Unassembled WGS sequence"/>
</dbReference>
<dbReference type="OrthoDB" id="415358at2759"/>